<name>A0A0B7BAQ5_9EUPU</name>
<evidence type="ECO:0000256" key="1">
    <source>
        <dbReference type="SAM" id="MobiDB-lite"/>
    </source>
</evidence>
<dbReference type="EMBL" id="HACG01043238">
    <property type="protein sequence ID" value="CEK90103.1"/>
    <property type="molecule type" value="Transcribed_RNA"/>
</dbReference>
<organism evidence="2">
    <name type="scientific">Arion vulgaris</name>
    <dbReference type="NCBI Taxonomy" id="1028688"/>
    <lineage>
        <taxon>Eukaryota</taxon>
        <taxon>Metazoa</taxon>
        <taxon>Spiralia</taxon>
        <taxon>Lophotrochozoa</taxon>
        <taxon>Mollusca</taxon>
        <taxon>Gastropoda</taxon>
        <taxon>Heterobranchia</taxon>
        <taxon>Euthyneura</taxon>
        <taxon>Panpulmonata</taxon>
        <taxon>Eupulmonata</taxon>
        <taxon>Stylommatophora</taxon>
        <taxon>Helicina</taxon>
        <taxon>Arionoidea</taxon>
        <taxon>Arionidae</taxon>
        <taxon>Arion</taxon>
    </lineage>
</organism>
<dbReference type="AlphaFoldDB" id="A0A0B7BAQ5"/>
<gene>
    <name evidence="2" type="primary">ORF174748</name>
</gene>
<feature type="compositionally biased region" description="Basic and acidic residues" evidence="1">
    <location>
        <begin position="219"/>
        <end position="228"/>
    </location>
</feature>
<feature type="region of interest" description="Disordered" evidence="1">
    <location>
        <begin position="1"/>
        <end position="23"/>
    </location>
</feature>
<feature type="compositionally biased region" description="Basic and acidic residues" evidence="1">
    <location>
        <begin position="8"/>
        <end position="18"/>
    </location>
</feature>
<reference evidence="2" key="1">
    <citation type="submission" date="2014-12" db="EMBL/GenBank/DDBJ databases">
        <title>Insight into the proteome of Arion vulgaris.</title>
        <authorList>
            <person name="Aradska J."/>
            <person name="Bulat T."/>
            <person name="Smidak R."/>
            <person name="Sarate P."/>
            <person name="Gangsoo J."/>
            <person name="Sialana F."/>
            <person name="Bilban M."/>
            <person name="Lubec G."/>
        </authorList>
    </citation>
    <scope>NUCLEOTIDE SEQUENCE</scope>
    <source>
        <tissue evidence="2">Skin</tissue>
    </source>
</reference>
<feature type="compositionally biased region" description="Basic residues" evidence="1">
    <location>
        <begin position="202"/>
        <end position="214"/>
    </location>
</feature>
<accession>A0A0B7BAQ5</accession>
<evidence type="ECO:0000313" key="2">
    <source>
        <dbReference type="EMBL" id="CEK90103.1"/>
    </source>
</evidence>
<sequence length="461" mass="52251">MGAKQSVSKKDLEERPSLDKIPVPVRKHHYEEIDDGALMSNQEILRNSPQIIRHVNDRQVTKNEHLILTTDNCNKSLDSVSVGSTAAIVHVGSTDSPKSNKRYHPYDEISDDQLLQKTISETNDVKSKKKDNDIEKFGKKIGKEKKKDAELVNYQQTSHSVQSQISVENNQKINKQISHNEEHLLTSKTVQKNVKEVESKNKDHKIKADKKKQKGVSSMDERESHEAVLNKTTTDGAKPRHHSYVEITEEQLISNWENMKLNNNEQYKINNSSPKMNAGKQKLKVTTESDQADIQSVHSTELKLCPMIESPNLNDCYNPYNEITDDEVLTAPKKAMRINAVGKKKDKNTRKVEDKTQFSTQESETTEYLNAAAIAASSNSSLEDCIYDNSNQISDEKDDDIEDMYAIPHKKQNKATEPKGLNYIEVEFDTAAAKPVLKQTHYTTNYSNIITQDGKIILLES</sequence>
<feature type="region of interest" description="Disordered" evidence="1">
    <location>
        <begin position="196"/>
        <end position="228"/>
    </location>
</feature>
<proteinExistence type="predicted"/>
<protein>
    <submittedName>
        <fullName evidence="2">Uncharacterized protein</fullName>
    </submittedName>
</protein>